<accession>J4I147</accession>
<keyword evidence="2" id="KW-1185">Reference proteome</keyword>
<dbReference type="HOGENOM" id="CLU_1214781_0_0_1"/>
<sequence>MPDVREKVITLRVTSDALTVFAARMARKLPRLERLAMFGEWAPGLFHLGAADIFLYLTTFTSVTYLQLSTAHSLTAITFGRLICALPGLSHLSCRDLAFSARSGLISGSFLMRRKPVTDLELIRSDDVAEFFATSKMAVSLTRISFVGRVSQSLRQMLLASESLQSLILTIPDLGPDVILQDNTNLEALTVNRQYLSEWTNLLFPAAQSLRLSHVHLVCRDPLTLAIS</sequence>
<name>J4I147_9APHY</name>
<dbReference type="InParanoid" id="J4I147"/>
<dbReference type="EMBL" id="HE797192">
    <property type="protein sequence ID" value="CCM05462.1"/>
    <property type="molecule type" value="Genomic_DNA"/>
</dbReference>
<protein>
    <recommendedName>
        <fullName evidence="3">F-box domain-containing protein</fullName>
    </recommendedName>
</protein>
<evidence type="ECO:0008006" key="3">
    <source>
        <dbReference type="Google" id="ProtNLM"/>
    </source>
</evidence>
<gene>
    <name evidence="1" type="ORF">FIBRA_07683</name>
</gene>
<dbReference type="Gene3D" id="3.80.10.10">
    <property type="entry name" value="Ribonuclease Inhibitor"/>
    <property type="match status" value="1"/>
</dbReference>
<dbReference type="Proteomes" id="UP000006352">
    <property type="component" value="Unassembled WGS sequence"/>
</dbReference>
<evidence type="ECO:0000313" key="1">
    <source>
        <dbReference type="EMBL" id="CCM05462.1"/>
    </source>
</evidence>
<evidence type="ECO:0000313" key="2">
    <source>
        <dbReference type="Proteomes" id="UP000006352"/>
    </source>
</evidence>
<organism evidence="1 2">
    <name type="scientific">Fibroporia radiculosa</name>
    <dbReference type="NCBI Taxonomy" id="599839"/>
    <lineage>
        <taxon>Eukaryota</taxon>
        <taxon>Fungi</taxon>
        <taxon>Dikarya</taxon>
        <taxon>Basidiomycota</taxon>
        <taxon>Agaricomycotina</taxon>
        <taxon>Agaricomycetes</taxon>
        <taxon>Polyporales</taxon>
        <taxon>Fibroporiaceae</taxon>
        <taxon>Fibroporia</taxon>
    </lineage>
</organism>
<reference evidence="1 2" key="1">
    <citation type="journal article" date="2012" name="Appl. Environ. Microbiol.">
        <title>Short-read sequencing for genomic analysis of the brown rot fungus Fibroporia radiculosa.</title>
        <authorList>
            <person name="Tang J.D."/>
            <person name="Perkins A.D."/>
            <person name="Sonstegard T.S."/>
            <person name="Schroeder S.G."/>
            <person name="Burgess S.C."/>
            <person name="Diehl S.V."/>
        </authorList>
    </citation>
    <scope>NUCLEOTIDE SEQUENCE [LARGE SCALE GENOMIC DNA]</scope>
    <source>
        <strain evidence="1 2">TFFH 294</strain>
    </source>
</reference>
<dbReference type="GeneID" id="24100373"/>
<dbReference type="SUPFAM" id="SSF52047">
    <property type="entry name" value="RNI-like"/>
    <property type="match status" value="1"/>
</dbReference>
<dbReference type="AlphaFoldDB" id="J4I147"/>
<dbReference type="InterPro" id="IPR032675">
    <property type="entry name" value="LRR_dom_sf"/>
</dbReference>
<proteinExistence type="predicted"/>
<dbReference type="RefSeq" id="XP_012184745.1">
    <property type="nucleotide sequence ID" value="XM_012329355.1"/>
</dbReference>
<dbReference type="OrthoDB" id="7474049at2759"/>